<keyword evidence="8" id="KW-1133">Transmembrane helix</keyword>
<dbReference type="PANTHER" id="PTHR34220">
    <property type="entry name" value="SENSOR HISTIDINE KINASE YPDA"/>
    <property type="match status" value="1"/>
</dbReference>
<evidence type="ECO:0000256" key="1">
    <source>
        <dbReference type="ARBA" id="ARBA00000085"/>
    </source>
</evidence>
<dbReference type="AlphaFoldDB" id="A0A2Z4UDZ0"/>
<dbReference type="Proteomes" id="UP000250003">
    <property type="component" value="Chromosome"/>
</dbReference>
<dbReference type="KEGG" id="blau:DQQ01_15195"/>
<evidence type="ECO:0000259" key="10">
    <source>
        <dbReference type="PROSITE" id="PS50885"/>
    </source>
</evidence>
<dbReference type="SUPFAM" id="SSF158472">
    <property type="entry name" value="HAMP domain-like"/>
    <property type="match status" value="1"/>
</dbReference>
<feature type="domain" description="HAMP" evidence="10">
    <location>
        <begin position="298"/>
        <end position="350"/>
    </location>
</feature>
<protein>
    <recommendedName>
        <fullName evidence="3">histidine kinase</fullName>
        <ecNumber evidence="3">2.7.13.3</ecNumber>
    </recommendedName>
</protein>
<dbReference type="RefSeq" id="WP_111920685.1">
    <property type="nucleotide sequence ID" value="NZ_CP030280.1"/>
</dbReference>
<evidence type="ECO:0000256" key="6">
    <source>
        <dbReference type="ARBA" id="ARBA00022777"/>
    </source>
</evidence>
<evidence type="ECO:0000256" key="2">
    <source>
        <dbReference type="ARBA" id="ARBA00004370"/>
    </source>
</evidence>
<dbReference type="InterPro" id="IPR050640">
    <property type="entry name" value="Bact_2-comp_sensor_kinase"/>
</dbReference>
<dbReference type="PROSITE" id="PS50885">
    <property type="entry name" value="HAMP"/>
    <property type="match status" value="1"/>
</dbReference>
<reference evidence="12" key="1">
    <citation type="submission" date="2018-06" db="EMBL/GenBank/DDBJ databases">
        <title>Description of Blautia argi sp. nov., a new anaerobic isolated from dog feces.</title>
        <authorList>
            <person name="Chang Y.-H."/>
            <person name="Paek J."/>
            <person name="Shin Y."/>
        </authorList>
    </citation>
    <scope>NUCLEOTIDE SEQUENCE [LARGE SCALE GENOMIC DNA]</scope>
    <source>
        <strain evidence="12">KCTC 15426</strain>
    </source>
</reference>
<sequence>MKKWVQKYKDLKYRYKLTIMMILCSLIPVCVISAYTQMRTIQIMQEKEESGLNQVLEQSVDSIDNRVQIYINLINYLTYSSDLREIMEKEYRSDYEAYLAYTEIADPLFTMPQLYHEEIRSITLYAENIQVEHGNTLAPLFVAQNQSWYTEINEKGTVQWLVKQGNKKEILAVRKFYQQDKIQAMLVLTLDYNRVLEPFADLLTENRGGLILDEQGNVVYSGYHMDTPYKPDKETSLNYLKEHYVCIEKKIEDTKWNFCLYQPKEELEKSVWTLLLGNIPVLLLCLFLILLLGYFFSRKMVERLEQLTENMNQINLGLRKVTVVSQSKDEIGVLVRTFTRMMDEINKLISQVYEAKIKLQKTEMKALQAQINPHFLYNSLSIINWKAIEADNEEISRITLALSTYYRTSLNKGETMTIAANEIRNIDAYLHIQLIMHDNSFQVIKEVQEDALSYSVPKLILQPLVENAIEHGLDVSEKEEKWLKISVHKEGDTLIMAVEDNGIGMSEEQARSIITYRSKGYGVRNVNDRITLLYGEEYHLRVKSRQGEGCRIEIVIPVNKEEKRYE</sequence>
<dbReference type="InterPro" id="IPR005467">
    <property type="entry name" value="His_kinase_dom"/>
</dbReference>
<evidence type="ECO:0000256" key="5">
    <source>
        <dbReference type="ARBA" id="ARBA00022679"/>
    </source>
</evidence>
<gene>
    <name evidence="11" type="ORF">DQQ01_15195</name>
</gene>
<evidence type="ECO:0000256" key="4">
    <source>
        <dbReference type="ARBA" id="ARBA00022553"/>
    </source>
</evidence>
<evidence type="ECO:0000256" key="8">
    <source>
        <dbReference type="SAM" id="Phobius"/>
    </source>
</evidence>
<dbReference type="GO" id="GO:0000155">
    <property type="term" value="F:phosphorelay sensor kinase activity"/>
    <property type="evidence" value="ECO:0007669"/>
    <property type="project" value="InterPro"/>
</dbReference>
<dbReference type="SUPFAM" id="SSF55874">
    <property type="entry name" value="ATPase domain of HSP90 chaperone/DNA topoisomerase II/histidine kinase"/>
    <property type="match status" value="1"/>
</dbReference>
<dbReference type="InterPro" id="IPR010559">
    <property type="entry name" value="Sig_transdc_His_kin_internal"/>
</dbReference>
<dbReference type="SMART" id="SM00304">
    <property type="entry name" value="HAMP"/>
    <property type="match status" value="1"/>
</dbReference>
<evidence type="ECO:0000259" key="9">
    <source>
        <dbReference type="PROSITE" id="PS50109"/>
    </source>
</evidence>
<evidence type="ECO:0000313" key="11">
    <source>
        <dbReference type="EMBL" id="AWY99241.1"/>
    </source>
</evidence>
<evidence type="ECO:0000256" key="3">
    <source>
        <dbReference type="ARBA" id="ARBA00012438"/>
    </source>
</evidence>
<dbReference type="PROSITE" id="PS50109">
    <property type="entry name" value="HIS_KIN"/>
    <property type="match status" value="1"/>
</dbReference>
<dbReference type="InterPro" id="IPR003594">
    <property type="entry name" value="HATPase_dom"/>
</dbReference>
<comment type="subcellular location">
    <subcellularLocation>
        <location evidence="2">Membrane</location>
    </subcellularLocation>
</comment>
<dbReference type="SMART" id="SM00387">
    <property type="entry name" value="HATPase_c"/>
    <property type="match status" value="1"/>
</dbReference>
<dbReference type="CDD" id="cd06225">
    <property type="entry name" value="HAMP"/>
    <property type="match status" value="1"/>
</dbReference>
<dbReference type="Gene3D" id="6.10.340.10">
    <property type="match status" value="1"/>
</dbReference>
<evidence type="ECO:0000313" key="12">
    <source>
        <dbReference type="Proteomes" id="UP000250003"/>
    </source>
</evidence>
<keyword evidence="6 11" id="KW-0418">Kinase</keyword>
<dbReference type="InterPro" id="IPR036890">
    <property type="entry name" value="HATPase_C_sf"/>
</dbReference>
<comment type="catalytic activity">
    <reaction evidence="1">
        <text>ATP + protein L-histidine = ADP + protein N-phospho-L-histidine.</text>
        <dbReference type="EC" id="2.7.13.3"/>
    </reaction>
</comment>
<feature type="transmembrane region" description="Helical" evidence="8">
    <location>
        <begin position="271"/>
        <end position="296"/>
    </location>
</feature>
<evidence type="ECO:0000256" key="7">
    <source>
        <dbReference type="ARBA" id="ARBA00023012"/>
    </source>
</evidence>
<dbReference type="OrthoDB" id="9809348at2"/>
<keyword evidence="8" id="KW-0812">Transmembrane</keyword>
<keyword evidence="4" id="KW-0597">Phosphoprotein</keyword>
<dbReference type="PANTHER" id="PTHR34220:SF7">
    <property type="entry name" value="SENSOR HISTIDINE KINASE YPDA"/>
    <property type="match status" value="1"/>
</dbReference>
<name>A0A2Z4UDZ0_9FIRM</name>
<keyword evidence="12" id="KW-1185">Reference proteome</keyword>
<dbReference type="Pfam" id="PF06580">
    <property type="entry name" value="His_kinase"/>
    <property type="match status" value="1"/>
</dbReference>
<dbReference type="Pfam" id="PF02518">
    <property type="entry name" value="HATPase_c"/>
    <property type="match status" value="1"/>
</dbReference>
<organism evidence="11 12">
    <name type="scientific">Blautia argi</name>
    <dbReference type="NCBI Taxonomy" id="1912897"/>
    <lineage>
        <taxon>Bacteria</taxon>
        <taxon>Bacillati</taxon>
        <taxon>Bacillota</taxon>
        <taxon>Clostridia</taxon>
        <taxon>Lachnospirales</taxon>
        <taxon>Lachnospiraceae</taxon>
        <taxon>Blautia</taxon>
    </lineage>
</organism>
<dbReference type="EC" id="2.7.13.3" evidence="3"/>
<dbReference type="InterPro" id="IPR003660">
    <property type="entry name" value="HAMP_dom"/>
</dbReference>
<dbReference type="Gene3D" id="3.30.565.10">
    <property type="entry name" value="Histidine kinase-like ATPase, C-terminal domain"/>
    <property type="match status" value="1"/>
</dbReference>
<keyword evidence="8" id="KW-0472">Membrane</keyword>
<feature type="domain" description="Histidine kinase" evidence="9">
    <location>
        <begin position="461"/>
        <end position="560"/>
    </location>
</feature>
<accession>A0A2Z4UDZ0</accession>
<keyword evidence="5" id="KW-0808">Transferase</keyword>
<proteinExistence type="predicted"/>
<dbReference type="GO" id="GO:0016020">
    <property type="term" value="C:membrane"/>
    <property type="evidence" value="ECO:0007669"/>
    <property type="project" value="UniProtKB-SubCell"/>
</dbReference>
<keyword evidence="7" id="KW-0902">Two-component regulatory system</keyword>
<dbReference type="EMBL" id="CP030280">
    <property type="protein sequence ID" value="AWY99241.1"/>
    <property type="molecule type" value="Genomic_DNA"/>
</dbReference>